<comment type="caution">
    <text evidence="1">The sequence shown here is derived from an EMBL/GenBank/DDBJ whole genome shotgun (WGS) entry which is preliminary data.</text>
</comment>
<reference evidence="1 2" key="1">
    <citation type="submission" date="2023-07" db="EMBL/GenBank/DDBJ databases">
        <title>Sequencing the genomes of 1000 actinobacteria strains.</title>
        <authorList>
            <person name="Klenk H.-P."/>
        </authorList>
    </citation>
    <scope>NUCLEOTIDE SEQUENCE [LARGE SCALE GENOMIC DNA]</scope>
    <source>
        <strain evidence="1 2">DSM 44709</strain>
    </source>
</reference>
<evidence type="ECO:0000313" key="2">
    <source>
        <dbReference type="Proteomes" id="UP001240236"/>
    </source>
</evidence>
<dbReference type="Proteomes" id="UP001240236">
    <property type="component" value="Unassembled WGS sequence"/>
</dbReference>
<evidence type="ECO:0000313" key="1">
    <source>
        <dbReference type="EMBL" id="MDQ0365138.1"/>
    </source>
</evidence>
<proteinExistence type="predicted"/>
<dbReference type="AlphaFoldDB" id="A0AAE3VW75"/>
<dbReference type="EMBL" id="JAUSUZ010000001">
    <property type="protein sequence ID" value="MDQ0365138.1"/>
    <property type="molecule type" value="Genomic_DNA"/>
</dbReference>
<accession>A0AAE3VW75</accession>
<protein>
    <submittedName>
        <fullName evidence="1">Uncharacterized protein</fullName>
    </submittedName>
</protein>
<sequence>MDGRRLWRIDDTVSPQPGWGFGGGPFTAAADLDSDPGLAAALVRCRG</sequence>
<dbReference type="RefSeq" id="WP_307237391.1">
    <property type="nucleotide sequence ID" value="NZ_JAUSUZ010000001.1"/>
</dbReference>
<organism evidence="1 2">
    <name type="scientific">Catenuloplanes indicus</name>
    <dbReference type="NCBI Taxonomy" id="137267"/>
    <lineage>
        <taxon>Bacteria</taxon>
        <taxon>Bacillati</taxon>
        <taxon>Actinomycetota</taxon>
        <taxon>Actinomycetes</taxon>
        <taxon>Micromonosporales</taxon>
        <taxon>Micromonosporaceae</taxon>
        <taxon>Catenuloplanes</taxon>
    </lineage>
</organism>
<keyword evidence="2" id="KW-1185">Reference proteome</keyword>
<name>A0AAE3VW75_9ACTN</name>
<gene>
    <name evidence="1" type="ORF">J2S42_001807</name>
</gene>